<organism evidence="1 2">
    <name type="scientific">Vagococcus zengguangii</name>
    <dbReference type="NCBI Taxonomy" id="2571750"/>
    <lineage>
        <taxon>Bacteria</taxon>
        <taxon>Bacillati</taxon>
        <taxon>Bacillota</taxon>
        <taxon>Bacilli</taxon>
        <taxon>Lactobacillales</taxon>
        <taxon>Enterococcaceae</taxon>
        <taxon>Vagococcus</taxon>
    </lineage>
</organism>
<keyword evidence="2" id="KW-1185">Reference proteome</keyword>
<dbReference type="InterPro" id="IPR029009">
    <property type="entry name" value="ASB_dom_sf"/>
</dbReference>
<accession>A0A4D7CRN2</accession>
<name>A0A4D7CRN2_9ENTE</name>
<reference evidence="1 2" key="1">
    <citation type="submission" date="2019-04" db="EMBL/GenBank/DDBJ databases">
        <title>Vagococcus sp. nov., isolated from faeces of yaks (Bos grunniens).</title>
        <authorList>
            <person name="Ge Y."/>
        </authorList>
    </citation>
    <scope>NUCLEOTIDE SEQUENCE [LARGE SCALE GENOMIC DNA]</scope>
    <source>
        <strain evidence="1 2">MN-17</strain>
    </source>
</reference>
<dbReference type="KEGG" id="vao:FA707_07110"/>
<proteinExistence type="predicted"/>
<dbReference type="AlphaFoldDB" id="A0A4D7CRN2"/>
<gene>
    <name evidence="1" type="ORF">FA707_07110</name>
</gene>
<dbReference type="RefSeq" id="WP_136953570.1">
    <property type="nucleotide sequence ID" value="NZ_CP039712.1"/>
</dbReference>
<evidence type="ECO:0000313" key="1">
    <source>
        <dbReference type="EMBL" id="QCI86748.1"/>
    </source>
</evidence>
<evidence type="ECO:0000313" key="2">
    <source>
        <dbReference type="Proteomes" id="UP000298615"/>
    </source>
</evidence>
<dbReference type="EMBL" id="CP039712">
    <property type="protein sequence ID" value="QCI86748.1"/>
    <property type="molecule type" value="Genomic_DNA"/>
</dbReference>
<protein>
    <submittedName>
        <fullName evidence="1">Uncharacterized protein</fullName>
    </submittedName>
</protein>
<dbReference type="Proteomes" id="UP000298615">
    <property type="component" value="Chromosome"/>
</dbReference>
<dbReference type="SUPFAM" id="SSF143548">
    <property type="entry name" value="Serine metabolism enzymes domain"/>
    <property type="match status" value="1"/>
</dbReference>
<sequence length="145" mass="16315">MKKHTPKSVFEIISSGVKIPSLIEVELGVKLGRWLVEYLDETPESIDIYRTPLTQRVPDFALAAGVLQFEADHPNIHEAFQLAYQAGIEVAFINAVSTNDDGLNQNWAKLRVTSAAQIYRISYQLLEDYLVIVSINDQLLNLTVK</sequence>